<gene>
    <name evidence="2" type="ORF">N7472_010032</name>
</gene>
<dbReference type="AlphaFoldDB" id="A0A9W9IW03"/>
<reference evidence="2" key="2">
    <citation type="journal article" date="2023" name="IMA Fungus">
        <title>Comparative genomic study of the Penicillium genus elucidates a diverse pangenome and 15 lateral gene transfer events.</title>
        <authorList>
            <person name="Petersen C."/>
            <person name="Sorensen T."/>
            <person name="Nielsen M.R."/>
            <person name="Sondergaard T.E."/>
            <person name="Sorensen J.L."/>
            <person name="Fitzpatrick D.A."/>
            <person name="Frisvad J.C."/>
            <person name="Nielsen K.L."/>
        </authorList>
    </citation>
    <scope>NUCLEOTIDE SEQUENCE</scope>
    <source>
        <strain evidence="2">IBT 16849</strain>
    </source>
</reference>
<evidence type="ECO:0000256" key="1">
    <source>
        <dbReference type="SAM" id="MobiDB-lite"/>
    </source>
</evidence>
<evidence type="ECO:0000313" key="2">
    <source>
        <dbReference type="EMBL" id="KAJ5185192.1"/>
    </source>
</evidence>
<proteinExistence type="predicted"/>
<dbReference type="EMBL" id="JAPQKP010000006">
    <property type="protein sequence ID" value="KAJ5185192.1"/>
    <property type="molecule type" value="Genomic_DNA"/>
</dbReference>
<organism evidence="2 3">
    <name type="scientific">Penicillium cf. griseofulvum</name>
    <dbReference type="NCBI Taxonomy" id="2972120"/>
    <lineage>
        <taxon>Eukaryota</taxon>
        <taxon>Fungi</taxon>
        <taxon>Dikarya</taxon>
        <taxon>Ascomycota</taxon>
        <taxon>Pezizomycotina</taxon>
        <taxon>Eurotiomycetes</taxon>
        <taxon>Eurotiomycetidae</taxon>
        <taxon>Eurotiales</taxon>
        <taxon>Aspergillaceae</taxon>
        <taxon>Penicillium</taxon>
    </lineage>
</organism>
<feature type="region of interest" description="Disordered" evidence="1">
    <location>
        <begin position="1"/>
        <end position="34"/>
    </location>
</feature>
<protein>
    <submittedName>
        <fullName evidence="2">Uncharacterized protein</fullName>
    </submittedName>
</protein>
<comment type="caution">
    <text evidence="2">The sequence shown here is derived from an EMBL/GenBank/DDBJ whole genome shotgun (WGS) entry which is preliminary data.</text>
</comment>
<sequence length="72" mass="8306">MVKPVKTNSTHKSHGVTVEQQTDSLAAVDQDTESGNEEEWDYLCGYQEESVWLPKYNNSEYHVGYLHVSFRI</sequence>
<keyword evidence="3" id="KW-1185">Reference proteome</keyword>
<evidence type="ECO:0000313" key="3">
    <source>
        <dbReference type="Proteomes" id="UP001150879"/>
    </source>
</evidence>
<name>A0A9W9IW03_9EURO</name>
<accession>A0A9W9IW03</accession>
<reference evidence="2" key="1">
    <citation type="submission" date="2022-11" db="EMBL/GenBank/DDBJ databases">
        <authorList>
            <person name="Petersen C."/>
        </authorList>
    </citation>
    <scope>NUCLEOTIDE SEQUENCE</scope>
    <source>
        <strain evidence="2">IBT 16849</strain>
    </source>
</reference>
<dbReference type="Proteomes" id="UP001150879">
    <property type="component" value="Unassembled WGS sequence"/>
</dbReference>